<evidence type="ECO:0000313" key="5">
    <source>
        <dbReference type="Proteomes" id="UP000004171"/>
    </source>
</evidence>
<dbReference type="InterPro" id="IPR006829">
    <property type="entry name" value="LXG_dom"/>
</dbReference>
<reference evidence="4 5" key="1">
    <citation type="submission" date="2011-03" db="EMBL/GenBank/DDBJ databases">
        <authorList>
            <person name="Muzny D."/>
            <person name="Qin X."/>
            <person name="Deng J."/>
            <person name="Jiang H."/>
            <person name="Liu Y."/>
            <person name="Qu J."/>
            <person name="Song X.-Z."/>
            <person name="Zhang L."/>
            <person name="Thornton R."/>
            <person name="Coyle M."/>
            <person name="Francisco L."/>
            <person name="Jackson L."/>
            <person name="Javaid M."/>
            <person name="Korchina V."/>
            <person name="Kovar C."/>
            <person name="Mata R."/>
            <person name="Mathew T."/>
            <person name="Ngo R."/>
            <person name="Nguyen L."/>
            <person name="Nguyen N."/>
            <person name="Okwuonu G."/>
            <person name="Ongeri F."/>
            <person name="Pham C."/>
            <person name="Simmons D."/>
            <person name="Wilczek-Boney K."/>
            <person name="Hale W."/>
            <person name="Jakkamsetti A."/>
            <person name="Pham P."/>
            <person name="Ruth R."/>
            <person name="San Lucas F."/>
            <person name="Warren J."/>
            <person name="Zhang J."/>
            <person name="Zhao Z."/>
            <person name="Zhou C."/>
            <person name="Zhu D."/>
            <person name="Lee S."/>
            <person name="Bess C."/>
            <person name="Blankenburg K."/>
            <person name="Forbes L."/>
            <person name="Fu Q."/>
            <person name="Gubbala S."/>
            <person name="Hirani K."/>
            <person name="Jayaseelan J.C."/>
            <person name="Lara F."/>
            <person name="Munidasa M."/>
            <person name="Palculict T."/>
            <person name="Patil S."/>
            <person name="Pu L.-L."/>
            <person name="Saada N."/>
            <person name="Tang L."/>
            <person name="Weissenberger G."/>
            <person name="Zhu Y."/>
            <person name="Hemphill L."/>
            <person name="Shang Y."/>
            <person name="Youmans B."/>
            <person name="Ayvaz T."/>
            <person name="Ross M."/>
            <person name="Santibanez J."/>
            <person name="Aqrawi P."/>
            <person name="Gross S."/>
            <person name="Joshi V."/>
            <person name="Fowler G."/>
            <person name="Nazareth L."/>
            <person name="Reid J."/>
            <person name="Worley K."/>
            <person name="Petrosino J."/>
            <person name="Highlander S."/>
            <person name="Gibbs R."/>
        </authorList>
    </citation>
    <scope>NUCLEOTIDE SEQUENCE [LARGE SCALE GENOMIC DNA]</scope>
    <source>
        <strain evidence="4 5">SK1056</strain>
    </source>
</reference>
<dbReference type="AlphaFoldDB" id="F3UAG7"/>
<feature type="domain" description="LXG" evidence="3">
    <location>
        <begin position="1"/>
        <end position="230"/>
    </location>
</feature>
<gene>
    <name evidence="4" type="ORF">HMPREF9393_0460</name>
</gene>
<name>F3UAG7_STRSA</name>
<evidence type="ECO:0000256" key="1">
    <source>
        <dbReference type="ARBA" id="ARBA00034117"/>
    </source>
</evidence>
<dbReference type="InterPro" id="IPR051768">
    <property type="entry name" value="Bact_secretion_toxin"/>
</dbReference>
<dbReference type="PANTHER" id="PTHR34976:SF1">
    <property type="entry name" value="TOXIN BC_0920"/>
    <property type="match status" value="1"/>
</dbReference>
<dbReference type="InterPro" id="IPR021462">
    <property type="entry name" value="DUF3114"/>
</dbReference>
<evidence type="ECO:0000313" key="4">
    <source>
        <dbReference type="EMBL" id="EGJ38838.1"/>
    </source>
</evidence>
<sequence length="631" mass="72050">MGIEVYCGSLDSQVESTTAMTKSQLDSYKELGISLEQVENSVSDLSGKAYDSFRAFITSVIIPLKETGIALAEATQKDVKSLPKEYRAQVADEDLQEDKLIEDIQHYDQLIAANQASIDTIEVNKSTSSGNFQNLQRLQSLQKLGDTYSAARDKLQEKLDKLRVFNASSPEIFGDIDALAQAIDTGVGQLASSWDANTGTYSIPADLSWTTVAGELKANRDFAKKYQIERPQNLSWKEYNSYITGLHKQAEELKKVDGWDDAAVKNYINQVKSSTAKLQTGQEFYNKRDELYAQTKEVGSDVYTGMYVASKMSSREKLELVLKHLGAEVDEHNFMHLTSATHKFSDKMPPHGDFLMYFRKDVILTFKDKSLKEDKSGLGQQIHLFRYYLDRQAIYYIRNNYEGASDYEKLLAYGEEQGLTFDYTTGANYHNRYDKDTDVFRRPYNMKVQVPQENTFDQENDFNNARMVEFIVNLETGEFETQWDAYDKHKLPNGRYDSNPEHYTYDELHEIANTESFNYGPSKGHNKPNKGIYVGQHDRLDVTQPADSELRQKAKNIFKSEKDLGKKGGQYADIVKGGGHKDYEAWQERTKGMSEDEKVAEYNKYKEYANKFGATPGYSDYSNSKDYGWDH</sequence>
<dbReference type="PATRIC" id="fig|888820.3.peg.454"/>
<proteinExistence type="inferred from homology"/>
<dbReference type="EMBL" id="AFFL01000002">
    <property type="protein sequence ID" value="EGJ38838.1"/>
    <property type="molecule type" value="Genomic_DNA"/>
</dbReference>
<dbReference type="Pfam" id="PF04740">
    <property type="entry name" value="LXG"/>
    <property type="match status" value="1"/>
</dbReference>
<accession>F3UAG7</accession>
<dbReference type="PANTHER" id="PTHR34976">
    <property type="entry name" value="RIBONUCLEASE YQCG-RELATED"/>
    <property type="match status" value="1"/>
</dbReference>
<feature type="region of interest" description="Disordered" evidence="2">
    <location>
        <begin position="612"/>
        <end position="631"/>
    </location>
</feature>
<protein>
    <recommendedName>
        <fullName evidence="3">LXG domain-containing protein</fullName>
    </recommendedName>
</protein>
<organism evidence="4 5">
    <name type="scientific">Streptococcus sanguinis SK1056</name>
    <dbReference type="NCBI Taxonomy" id="888820"/>
    <lineage>
        <taxon>Bacteria</taxon>
        <taxon>Bacillati</taxon>
        <taxon>Bacillota</taxon>
        <taxon>Bacilli</taxon>
        <taxon>Lactobacillales</taxon>
        <taxon>Streptococcaceae</taxon>
        <taxon>Streptococcus</taxon>
    </lineage>
</organism>
<dbReference type="PROSITE" id="PS51756">
    <property type="entry name" value="LXG"/>
    <property type="match status" value="1"/>
</dbReference>
<comment type="similarity">
    <text evidence="1">In the N-terminal section; belongs to the LXG family.</text>
</comment>
<evidence type="ECO:0000256" key="2">
    <source>
        <dbReference type="SAM" id="MobiDB-lite"/>
    </source>
</evidence>
<evidence type="ECO:0000259" key="3">
    <source>
        <dbReference type="PROSITE" id="PS51756"/>
    </source>
</evidence>
<dbReference type="RefSeq" id="WP_002920950.1">
    <property type="nucleotide sequence ID" value="NZ_GL890990.1"/>
</dbReference>
<comment type="caution">
    <text evidence="4">The sequence shown here is derived from an EMBL/GenBank/DDBJ whole genome shotgun (WGS) entry which is preliminary data.</text>
</comment>
<dbReference type="Pfam" id="PF11311">
    <property type="entry name" value="DUF3114"/>
    <property type="match status" value="1"/>
</dbReference>
<dbReference type="HOGENOM" id="CLU_427524_0_0_9"/>
<dbReference type="Proteomes" id="UP000004171">
    <property type="component" value="Unassembled WGS sequence"/>
</dbReference>